<sequence length="304" mass="33957">METLTHFLDAVARWPAVEQQYLQSEERDFIATDRTIEPRTPALQRPLAARCTEVQMGSMPLLDSGDDDERAITVLVTGFGPFQDRYPVNPSYEITRSLPPSIPQTTAGRKPIQIIGYGSPIRVCYAEARELLPPLLEAYHKTIDLVLHIGMASGRQYYAAERYAHRSGYSKHKDLEGCTPSTDQTERDFGDCPDLMETSLDFENVVQQWQSTISDSPETSPACGADCRPSENAGNFLCDYTYYNSMVWYGRRNKKLEGGASSDRPVIFFHVPAESDEVALEKGTAVATALIQAMVEDFVTHRSA</sequence>
<evidence type="ECO:0000313" key="6">
    <source>
        <dbReference type="EMBL" id="KAK0308677.1"/>
    </source>
</evidence>
<evidence type="ECO:0000256" key="4">
    <source>
        <dbReference type="ARBA" id="ARBA00022801"/>
    </source>
</evidence>
<dbReference type="PANTHER" id="PTHR23402:SF1">
    <property type="entry name" value="PYROGLUTAMYL-PEPTIDASE I"/>
    <property type="match status" value="1"/>
</dbReference>
<gene>
    <name evidence="6" type="ORF">LTR82_015489</name>
</gene>
<comment type="caution">
    <text evidence="6">The sequence shown here is derived from an EMBL/GenBank/DDBJ whole genome shotgun (WGS) entry which is preliminary data.</text>
</comment>
<dbReference type="Gene3D" id="3.40.630.20">
    <property type="entry name" value="Peptidase C15, pyroglutamyl peptidase I-like"/>
    <property type="match status" value="1"/>
</dbReference>
<dbReference type="GO" id="GO:0005829">
    <property type="term" value="C:cytosol"/>
    <property type="evidence" value="ECO:0007669"/>
    <property type="project" value="InterPro"/>
</dbReference>
<dbReference type="PANTHER" id="PTHR23402">
    <property type="entry name" value="PROTEASE FAMILY C15 PYROGLUTAMYL-PEPTIDASE I-RELATED"/>
    <property type="match status" value="1"/>
</dbReference>
<dbReference type="AlphaFoldDB" id="A0AAN6F7Z6"/>
<protein>
    <recommendedName>
        <fullName evidence="8">Peptidase C15, pyroglutamyl peptidase I-like protein</fullName>
    </recommendedName>
</protein>
<evidence type="ECO:0000313" key="7">
    <source>
        <dbReference type="Proteomes" id="UP001168146"/>
    </source>
</evidence>
<accession>A0AAN6F7Z6</accession>
<dbReference type="GO" id="GO:0006508">
    <property type="term" value="P:proteolysis"/>
    <property type="evidence" value="ECO:0007669"/>
    <property type="project" value="UniProtKB-KW"/>
</dbReference>
<organism evidence="6 7">
    <name type="scientific">Friedmanniomyces endolithicus</name>
    <dbReference type="NCBI Taxonomy" id="329885"/>
    <lineage>
        <taxon>Eukaryota</taxon>
        <taxon>Fungi</taxon>
        <taxon>Dikarya</taxon>
        <taxon>Ascomycota</taxon>
        <taxon>Pezizomycotina</taxon>
        <taxon>Dothideomycetes</taxon>
        <taxon>Dothideomycetidae</taxon>
        <taxon>Mycosphaerellales</taxon>
        <taxon>Teratosphaeriaceae</taxon>
        <taxon>Friedmanniomyces</taxon>
    </lineage>
</organism>
<dbReference type="SUPFAM" id="SSF53182">
    <property type="entry name" value="Pyrrolidone carboxyl peptidase (pyroglutamate aminopeptidase)"/>
    <property type="match status" value="1"/>
</dbReference>
<keyword evidence="5" id="KW-0788">Thiol protease</keyword>
<dbReference type="InterPro" id="IPR000816">
    <property type="entry name" value="Peptidase_C15"/>
</dbReference>
<reference evidence="6" key="1">
    <citation type="submission" date="2021-12" db="EMBL/GenBank/DDBJ databases">
        <title>Black yeast isolated from Biological Soil Crust.</title>
        <authorList>
            <person name="Kurbessoian T."/>
        </authorList>
    </citation>
    <scope>NUCLEOTIDE SEQUENCE</scope>
    <source>
        <strain evidence="6">CCFEE 5208</strain>
    </source>
</reference>
<comment type="similarity">
    <text evidence="1">Belongs to the peptidase C15 family.</text>
</comment>
<keyword evidence="4" id="KW-0378">Hydrolase</keyword>
<evidence type="ECO:0000256" key="1">
    <source>
        <dbReference type="ARBA" id="ARBA00006641"/>
    </source>
</evidence>
<dbReference type="EMBL" id="JASUXU010000086">
    <property type="protein sequence ID" value="KAK0308677.1"/>
    <property type="molecule type" value="Genomic_DNA"/>
</dbReference>
<dbReference type="Proteomes" id="UP001168146">
    <property type="component" value="Unassembled WGS sequence"/>
</dbReference>
<evidence type="ECO:0008006" key="8">
    <source>
        <dbReference type="Google" id="ProtNLM"/>
    </source>
</evidence>
<dbReference type="Pfam" id="PF01470">
    <property type="entry name" value="Peptidase_C15"/>
    <property type="match status" value="1"/>
</dbReference>
<name>A0AAN6F7Z6_9PEZI</name>
<evidence type="ECO:0000256" key="3">
    <source>
        <dbReference type="ARBA" id="ARBA00022670"/>
    </source>
</evidence>
<proteinExistence type="inferred from homology"/>
<dbReference type="InterPro" id="IPR036440">
    <property type="entry name" value="Peptidase_C15-like_sf"/>
</dbReference>
<dbReference type="CDD" id="cd00501">
    <property type="entry name" value="Peptidase_C15"/>
    <property type="match status" value="1"/>
</dbReference>
<keyword evidence="3" id="KW-0645">Protease</keyword>
<evidence type="ECO:0000256" key="2">
    <source>
        <dbReference type="ARBA" id="ARBA00022490"/>
    </source>
</evidence>
<dbReference type="InterPro" id="IPR016125">
    <property type="entry name" value="Peptidase_C15-like"/>
</dbReference>
<keyword evidence="2" id="KW-0963">Cytoplasm</keyword>
<evidence type="ECO:0000256" key="5">
    <source>
        <dbReference type="ARBA" id="ARBA00022807"/>
    </source>
</evidence>
<dbReference type="GO" id="GO:0016920">
    <property type="term" value="F:pyroglutamyl-peptidase activity"/>
    <property type="evidence" value="ECO:0007669"/>
    <property type="project" value="InterPro"/>
</dbReference>